<gene>
    <name evidence="7" type="ORF">SAMN04488112_12235</name>
</gene>
<evidence type="ECO:0000256" key="6">
    <source>
        <dbReference type="SAM" id="Phobius"/>
    </source>
</evidence>
<dbReference type="PANTHER" id="PTHR10057">
    <property type="entry name" value="PERIPHERAL-TYPE BENZODIAZEPINE RECEPTOR"/>
    <property type="match status" value="1"/>
</dbReference>
<evidence type="ECO:0000256" key="1">
    <source>
        <dbReference type="ARBA" id="ARBA00004141"/>
    </source>
</evidence>
<dbReference type="OrthoDB" id="9795496at2"/>
<comment type="subcellular location">
    <subcellularLocation>
        <location evidence="1">Membrane</location>
        <topology evidence="1">Multi-pass membrane protein</topology>
    </subcellularLocation>
</comment>
<organism evidence="7 8">
    <name type="scientific">Melghirimyces thermohalophilus</name>
    <dbReference type="NCBI Taxonomy" id="1236220"/>
    <lineage>
        <taxon>Bacteria</taxon>
        <taxon>Bacillati</taxon>
        <taxon>Bacillota</taxon>
        <taxon>Bacilli</taxon>
        <taxon>Bacillales</taxon>
        <taxon>Thermoactinomycetaceae</taxon>
        <taxon>Melghirimyces</taxon>
    </lineage>
</organism>
<evidence type="ECO:0000256" key="2">
    <source>
        <dbReference type="ARBA" id="ARBA00007524"/>
    </source>
</evidence>
<reference evidence="7 8" key="1">
    <citation type="submission" date="2016-10" db="EMBL/GenBank/DDBJ databases">
        <authorList>
            <person name="de Groot N.N."/>
        </authorList>
    </citation>
    <scope>NUCLEOTIDE SEQUENCE [LARGE SCALE GENOMIC DNA]</scope>
    <source>
        <strain evidence="7 8">DSM 45514</strain>
    </source>
</reference>
<dbReference type="Pfam" id="PF03073">
    <property type="entry name" value="TspO_MBR"/>
    <property type="match status" value="1"/>
</dbReference>
<dbReference type="CDD" id="cd15904">
    <property type="entry name" value="TSPO_MBR"/>
    <property type="match status" value="1"/>
</dbReference>
<comment type="similarity">
    <text evidence="2">Belongs to the TspO/BZRP family.</text>
</comment>
<proteinExistence type="inferred from homology"/>
<name>A0A1G6QMM4_9BACL</name>
<evidence type="ECO:0000313" key="7">
    <source>
        <dbReference type="EMBL" id="SDC92917.1"/>
    </source>
</evidence>
<feature type="transmembrane region" description="Helical" evidence="6">
    <location>
        <begin position="50"/>
        <end position="68"/>
    </location>
</feature>
<dbReference type="STRING" id="1236220.SAMN04488112_12235"/>
<dbReference type="PIRSF" id="PIRSF005859">
    <property type="entry name" value="PBR"/>
    <property type="match status" value="1"/>
</dbReference>
<feature type="transmembrane region" description="Helical" evidence="6">
    <location>
        <begin position="132"/>
        <end position="154"/>
    </location>
</feature>
<dbReference type="InterPro" id="IPR038330">
    <property type="entry name" value="TspO/MBR-related_sf"/>
</dbReference>
<dbReference type="FunFam" id="1.20.1260.100:FF:000001">
    <property type="entry name" value="translocator protein 2"/>
    <property type="match status" value="1"/>
</dbReference>
<keyword evidence="3 6" id="KW-0812">Transmembrane</keyword>
<dbReference type="GO" id="GO:0033013">
    <property type="term" value="P:tetrapyrrole metabolic process"/>
    <property type="evidence" value="ECO:0007669"/>
    <property type="project" value="UniProtKB-ARBA"/>
</dbReference>
<dbReference type="GO" id="GO:0016020">
    <property type="term" value="C:membrane"/>
    <property type="evidence" value="ECO:0007669"/>
    <property type="project" value="UniProtKB-SubCell"/>
</dbReference>
<feature type="transmembrane region" description="Helical" evidence="6">
    <location>
        <begin position="106"/>
        <end position="125"/>
    </location>
</feature>
<sequence>MKPKWLSLTIFFALCFVLAGWGGLMAETGPGSWYDGLQKPRFSPPAWIFGPAWSLLYILIGVSGWLVWRGRDVTERRIALLFWGVQLLLHLIWFLLFFAFHLPGTALLESLLLWFFIGAFIIAAVKVSRRAALLFLPYWAWITLIAFFNLNIWWLN</sequence>
<dbReference type="InterPro" id="IPR004307">
    <property type="entry name" value="TspO_MBR"/>
</dbReference>
<dbReference type="Proteomes" id="UP000199387">
    <property type="component" value="Unassembled WGS sequence"/>
</dbReference>
<dbReference type="Gene3D" id="1.20.1260.100">
    <property type="entry name" value="TspO/MBR protein"/>
    <property type="match status" value="1"/>
</dbReference>
<dbReference type="RefSeq" id="WP_091572586.1">
    <property type="nucleotide sequence ID" value="NZ_FMZA01000022.1"/>
</dbReference>
<keyword evidence="4 6" id="KW-1133">Transmembrane helix</keyword>
<evidence type="ECO:0000256" key="5">
    <source>
        <dbReference type="ARBA" id="ARBA00023136"/>
    </source>
</evidence>
<keyword evidence="8" id="KW-1185">Reference proteome</keyword>
<keyword evidence="5 6" id="KW-0472">Membrane</keyword>
<dbReference type="AlphaFoldDB" id="A0A1G6QMM4"/>
<dbReference type="EMBL" id="FMZA01000022">
    <property type="protein sequence ID" value="SDC92917.1"/>
    <property type="molecule type" value="Genomic_DNA"/>
</dbReference>
<evidence type="ECO:0000313" key="8">
    <source>
        <dbReference type="Proteomes" id="UP000199387"/>
    </source>
</evidence>
<evidence type="ECO:0000256" key="3">
    <source>
        <dbReference type="ARBA" id="ARBA00022692"/>
    </source>
</evidence>
<protein>
    <submittedName>
        <fullName evidence="7">TspO and MBR related proteins</fullName>
    </submittedName>
</protein>
<dbReference type="PANTHER" id="PTHR10057:SF0">
    <property type="entry name" value="TRANSLOCATOR PROTEIN"/>
    <property type="match status" value="1"/>
</dbReference>
<evidence type="ECO:0000256" key="4">
    <source>
        <dbReference type="ARBA" id="ARBA00022989"/>
    </source>
</evidence>
<feature type="transmembrane region" description="Helical" evidence="6">
    <location>
        <begin position="80"/>
        <end position="100"/>
    </location>
</feature>
<accession>A0A1G6QMM4</accession>